<evidence type="ECO:0000313" key="2">
    <source>
        <dbReference type="EMBL" id="HDQ88529.1"/>
    </source>
</evidence>
<feature type="transmembrane region" description="Helical" evidence="1">
    <location>
        <begin position="177"/>
        <end position="197"/>
    </location>
</feature>
<feature type="transmembrane region" description="Helical" evidence="1">
    <location>
        <begin position="150"/>
        <end position="171"/>
    </location>
</feature>
<proteinExistence type="predicted"/>
<gene>
    <name evidence="2" type="ORF">ENN92_00025</name>
</gene>
<feature type="transmembrane region" description="Helical" evidence="1">
    <location>
        <begin position="268"/>
        <end position="286"/>
    </location>
</feature>
<protein>
    <submittedName>
        <fullName evidence="2">Uncharacterized protein</fullName>
    </submittedName>
</protein>
<comment type="caution">
    <text evidence="2">The sequence shown here is derived from an EMBL/GenBank/DDBJ whole genome shotgun (WGS) entry which is preliminary data.</text>
</comment>
<evidence type="ECO:0000256" key="1">
    <source>
        <dbReference type="SAM" id="Phobius"/>
    </source>
</evidence>
<feature type="transmembrane region" description="Helical" evidence="1">
    <location>
        <begin position="218"/>
        <end position="234"/>
    </location>
</feature>
<feature type="transmembrane region" description="Helical" evidence="1">
    <location>
        <begin position="112"/>
        <end position="138"/>
    </location>
</feature>
<sequence length="288" mass="32770">MPITQSLKTRLQQKKVRYILYSLLMFGALIWAGELLQSALGNSTVQFLLTPKSLRVVILTLIFAVGGSYFTQYDSLSFSRGRFRGLIVSLLPLSLTLGVLLSFYHFPNFSFFFKMFALVVVGFLYYIISLVNNIFLVVDEKADVFPLYRVAVTWSQILLVIVSIPVYVGIYKLHYAPIGQAIWATIPSFIFAGYYLWNLSFDKRVRRLSLLEKGINSLFCVFLVALSGLAVSFIPTEPFLRGLFSASVLLFGLNYLEGYLKNRLNKGFLYIYGGIFLIFLILILVFRP</sequence>
<keyword evidence="1" id="KW-0472">Membrane</keyword>
<feature type="transmembrane region" description="Helical" evidence="1">
    <location>
        <begin position="83"/>
        <end position="106"/>
    </location>
</feature>
<organism evidence="2">
    <name type="scientific">candidate division WWE3 bacterium</name>
    <dbReference type="NCBI Taxonomy" id="2053526"/>
    <lineage>
        <taxon>Bacteria</taxon>
        <taxon>Katanobacteria</taxon>
    </lineage>
</organism>
<accession>A0A7C1DI73</accession>
<dbReference type="AlphaFoldDB" id="A0A7C1DI73"/>
<dbReference type="EMBL" id="DSDM01000002">
    <property type="protein sequence ID" value="HDQ88529.1"/>
    <property type="molecule type" value="Genomic_DNA"/>
</dbReference>
<keyword evidence="1" id="KW-0812">Transmembrane</keyword>
<name>A0A7C1DI73_UNCKA</name>
<dbReference type="Proteomes" id="UP000886066">
    <property type="component" value="Unassembled WGS sequence"/>
</dbReference>
<feature type="transmembrane region" description="Helical" evidence="1">
    <location>
        <begin position="16"/>
        <end position="33"/>
    </location>
</feature>
<feature type="transmembrane region" description="Helical" evidence="1">
    <location>
        <begin position="53"/>
        <end position="71"/>
    </location>
</feature>
<feature type="transmembrane region" description="Helical" evidence="1">
    <location>
        <begin position="240"/>
        <end position="256"/>
    </location>
</feature>
<reference evidence="2" key="1">
    <citation type="journal article" date="2020" name="mSystems">
        <title>Genome- and Community-Level Interaction Insights into Carbon Utilization and Element Cycling Functions of Hydrothermarchaeota in Hydrothermal Sediment.</title>
        <authorList>
            <person name="Zhou Z."/>
            <person name="Liu Y."/>
            <person name="Xu W."/>
            <person name="Pan J."/>
            <person name="Luo Z.H."/>
            <person name="Li M."/>
        </authorList>
    </citation>
    <scope>NUCLEOTIDE SEQUENCE [LARGE SCALE GENOMIC DNA]</scope>
    <source>
        <strain evidence="2">SpSt-1219</strain>
    </source>
</reference>
<keyword evidence="1" id="KW-1133">Transmembrane helix</keyword>